<evidence type="ECO:0000313" key="1">
    <source>
        <dbReference type="EMBL" id="TKS10870.1"/>
    </source>
</evidence>
<dbReference type="GO" id="GO:0009423">
    <property type="term" value="P:chorismate biosynthetic process"/>
    <property type="evidence" value="ECO:0007669"/>
    <property type="project" value="TreeGrafter"/>
</dbReference>
<dbReference type="EMBL" id="RCHU01000222">
    <property type="protein sequence ID" value="TKS10870.1"/>
    <property type="molecule type" value="Genomic_DNA"/>
</dbReference>
<dbReference type="Gene3D" id="3.20.20.70">
    <property type="entry name" value="Aldolase class I"/>
    <property type="match status" value="1"/>
</dbReference>
<proteinExistence type="predicted"/>
<dbReference type="SUPFAM" id="SSF51569">
    <property type="entry name" value="Aldolase"/>
    <property type="match status" value="1"/>
</dbReference>
<dbReference type="PANTHER" id="PTHR21089">
    <property type="entry name" value="SHIKIMATE DEHYDROGENASE"/>
    <property type="match status" value="1"/>
</dbReference>
<organism evidence="1">
    <name type="scientific">Populus alba</name>
    <name type="common">White poplar</name>
    <dbReference type="NCBI Taxonomy" id="43335"/>
    <lineage>
        <taxon>Eukaryota</taxon>
        <taxon>Viridiplantae</taxon>
        <taxon>Streptophyta</taxon>
        <taxon>Embryophyta</taxon>
        <taxon>Tracheophyta</taxon>
        <taxon>Spermatophyta</taxon>
        <taxon>Magnoliopsida</taxon>
        <taxon>eudicotyledons</taxon>
        <taxon>Gunneridae</taxon>
        <taxon>Pentapetalae</taxon>
        <taxon>rosids</taxon>
        <taxon>fabids</taxon>
        <taxon>Malpighiales</taxon>
        <taxon>Salicaceae</taxon>
        <taxon>Saliceae</taxon>
        <taxon>Populus</taxon>
    </lineage>
</organism>
<protein>
    <submittedName>
        <fullName evidence="1">Uncharacterized protein</fullName>
    </submittedName>
</protein>
<dbReference type="Pfam" id="PF01487">
    <property type="entry name" value="DHquinase_I"/>
    <property type="match status" value="1"/>
</dbReference>
<gene>
    <name evidence="1" type="ORF">D5086_0000079350</name>
</gene>
<dbReference type="GO" id="GO:0019632">
    <property type="term" value="P:shikimate metabolic process"/>
    <property type="evidence" value="ECO:0007669"/>
    <property type="project" value="TreeGrafter"/>
</dbReference>
<dbReference type="InterPro" id="IPR013785">
    <property type="entry name" value="Aldolase_TIM"/>
</dbReference>
<dbReference type="PANTHER" id="PTHR21089:SF29">
    <property type="entry name" value="SHIKIMATE DEHYDROGENASE (NADP(+))"/>
    <property type="match status" value="1"/>
</dbReference>
<name>A0A4U5QJJ7_POPAL</name>
<sequence>MRNAKKIGVDVVDCLTNFYPHQGLQILILQSPLLTLAMQLRANSIDVELEVSTNKLRFLVQKFSIGKYHLILLFGGPELLAFIVLQNVHEFTDSMDGKKPDKFKVIVSSHNFHNTPTANAIADLVTRIQATGADMVKISTTALDIKDYGKHFSGYGTFSRVVWGERGLISWLLSRKFGSYLSHGALEAGAISAPDNLLRRIWGGASCRPYLELCDVSHVVGDVEPRPIIHVFGDVDPGPSFCSML</sequence>
<dbReference type="InterPro" id="IPR001381">
    <property type="entry name" value="DHquinase_I"/>
</dbReference>
<comment type="caution">
    <text evidence="1">The sequence shown here is derived from an EMBL/GenBank/DDBJ whole genome shotgun (WGS) entry which is preliminary data.</text>
</comment>
<reference evidence="1" key="1">
    <citation type="submission" date="2018-10" db="EMBL/GenBank/DDBJ databases">
        <title>Population genomic analysis revealed the cold adaptation of white poplar.</title>
        <authorList>
            <person name="Liu Y.-J."/>
        </authorList>
    </citation>
    <scope>NUCLEOTIDE SEQUENCE [LARGE SCALE GENOMIC DNA]</scope>
    <source>
        <strain evidence="1">PAL-ZL1</strain>
    </source>
</reference>
<dbReference type="InterPro" id="IPR022893">
    <property type="entry name" value="Shikimate_DH_fam"/>
</dbReference>
<dbReference type="STRING" id="43335.A0A4U5QJJ7"/>
<dbReference type="AlphaFoldDB" id="A0A4U5QJJ7"/>
<accession>A0A4U5QJJ7</accession>
<dbReference type="GO" id="GO:0004764">
    <property type="term" value="F:shikimate 3-dehydrogenase (NADP+) activity"/>
    <property type="evidence" value="ECO:0007669"/>
    <property type="project" value="InterPro"/>
</dbReference>
<dbReference type="GO" id="GO:0003855">
    <property type="term" value="F:3-dehydroquinate dehydratase activity"/>
    <property type="evidence" value="ECO:0007669"/>
    <property type="project" value="InterPro"/>
</dbReference>